<dbReference type="Proteomes" id="UP000233553">
    <property type="component" value="Unassembled WGS sequence"/>
</dbReference>
<proteinExistence type="predicted"/>
<evidence type="ECO:0000313" key="2">
    <source>
        <dbReference type="EMBL" id="PKF32940.1"/>
    </source>
</evidence>
<reference evidence="1 3" key="1">
    <citation type="submission" date="2013-02" db="EMBL/GenBank/DDBJ databases">
        <title>The Genome Sequence of Acinetobacter sp. NIPH 809.</title>
        <authorList>
            <consortium name="The Broad Institute Genome Sequencing Platform"/>
            <consortium name="The Broad Institute Genome Sequencing Center for Infectious Disease"/>
            <person name="Cerqueira G."/>
            <person name="Feldgarden M."/>
            <person name="Courvalin P."/>
            <person name="Perichon B."/>
            <person name="Grillot-Courvalin C."/>
            <person name="Clermont D."/>
            <person name="Rocha E."/>
            <person name="Yoon E.-J."/>
            <person name="Nemec A."/>
            <person name="Walker B."/>
            <person name="Young S.K."/>
            <person name="Zeng Q."/>
            <person name="Gargeya S."/>
            <person name="Fitzgerald M."/>
            <person name="Haas B."/>
            <person name="Abouelleil A."/>
            <person name="Alvarado L."/>
            <person name="Arachchi H.M."/>
            <person name="Berlin A.M."/>
            <person name="Chapman S.B."/>
            <person name="Dewar J."/>
            <person name="Goldberg J."/>
            <person name="Griggs A."/>
            <person name="Gujja S."/>
            <person name="Hansen M."/>
            <person name="Howarth C."/>
            <person name="Imamovic A."/>
            <person name="Larimer J."/>
            <person name="McCowan C."/>
            <person name="Murphy C."/>
            <person name="Neiman D."/>
            <person name="Pearson M."/>
            <person name="Priest M."/>
            <person name="Roberts A."/>
            <person name="Saif S."/>
            <person name="Shea T."/>
            <person name="Sisk P."/>
            <person name="Sykes S."/>
            <person name="Wortman J."/>
            <person name="Nusbaum C."/>
            <person name="Birren B."/>
        </authorList>
    </citation>
    <scope>NUCLEOTIDE SEQUENCE [LARGE SCALE GENOMIC DNA]</scope>
    <source>
        <strain evidence="1 3">NIPH 809</strain>
    </source>
</reference>
<accession>A0A1E7QXW0</accession>
<dbReference type="Proteomes" id="UP000013034">
    <property type="component" value="Unassembled WGS sequence"/>
</dbReference>
<name>A0A1E7QXW0_9GAMM</name>
<evidence type="ECO:0000313" key="3">
    <source>
        <dbReference type="Proteomes" id="UP000013034"/>
    </source>
</evidence>
<reference evidence="2 4" key="2">
    <citation type="submission" date="2017-12" db="EMBL/GenBank/DDBJ databases">
        <title>Draft Genome sequences of multiple microbial strains isolated from spacecraft associated surfaces.</title>
        <authorList>
            <person name="Seuylemezian A."/>
            <person name="Vaishampayan P."/>
            <person name="Venkateswaran K."/>
        </authorList>
    </citation>
    <scope>NUCLEOTIDE SEQUENCE [LARGE SCALE GENOMIC DNA]</scope>
    <source>
        <strain evidence="2 4">2P01AA</strain>
    </source>
</reference>
<sequence>MTEDKIIKFDEFTREQMIFSLKKYTLKELDLDLGNFPAQFLFDFIVEEFGHHFYNQALTDTHEWLAERFSYLNDDLFILTKEKPKEKIVKKL</sequence>
<keyword evidence="3" id="KW-1185">Reference proteome</keyword>
<organism evidence="2 4">
    <name type="scientific">Acinetobacter proteolyticus</name>
    <dbReference type="NCBI Taxonomy" id="1776741"/>
    <lineage>
        <taxon>Bacteria</taxon>
        <taxon>Pseudomonadati</taxon>
        <taxon>Pseudomonadota</taxon>
        <taxon>Gammaproteobacteria</taxon>
        <taxon>Moraxellales</taxon>
        <taxon>Moraxellaceae</taxon>
        <taxon>Acinetobacter</taxon>
    </lineage>
</organism>
<dbReference type="Pfam" id="PF09932">
    <property type="entry name" value="DUF2164"/>
    <property type="match status" value="1"/>
</dbReference>
<dbReference type="RefSeq" id="WP_004656781.1">
    <property type="nucleotide sequence ID" value="NZ_CP158965.1"/>
</dbReference>
<gene>
    <name evidence="2" type="ORF">CW311_12940</name>
    <name evidence="1" type="ORF">F993_03384</name>
</gene>
<dbReference type="EMBL" id="PISJ01000014">
    <property type="protein sequence ID" value="PKF32940.1"/>
    <property type="molecule type" value="Genomic_DNA"/>
</dbReference>
<evidence type="ECO:0000313" key="1">
    <source>
        <dbReference type="EMBL" id="ENU22109.1"/>
    </source>
</evidence>
<dbReference type="EMBL" id="APOI01000029">
    <property type="protein sequence ID" value="ENU22109.1"/>
    <property type="molecule type" value="Genomic_DNA"/>
</dbReference>
<dbReference type="OrthoDB" id="6629495at2"/>
<dbReference type="AlphaFoldDB" id="A0A1E7QXW0"/>
<comment type="caution">
    <text evidence="2">The sequence shown here is derived from an EMBL/GenBank/DDBJ whole genome shotgun (WGS) entry which is preliminary data.</text>
</comment>
<evidence type="ECO:0000313" key="4">
    <source>
        <dbReference type="Proteomes" id="UP000233553"/>
    </source>
</evidence>
<dbReference type="InterPro" id="IPR018680">
    <property type="entry name" value="DUF2164"/>
</dbReference>
<protein>
    <submittedName>
        <fullName evidence="2">DUF2164 domain-containing protein</fullName>
    </submittedName>
</protein>